<dbReference type="KEGG" id="aten:116294672"/>
<evidence type="ECO:0000256" key="1">
    <source>
        <dbReference type="ARBA" id="ARBA00022614"/>
    </source>
</evidence>
<dbReference type="PROSITE" id="PS51450">
    <property type="entry name" value="LRR"/>
    <property type="match status" value="2"/>
</dbReference>
<gene>
    <name evidence="5" type="primary">LOC116294672</name>
</gene>
<feature type="region of interest" description="Disordered" evidence="3">
    <location>
        <begin position="132"/>
        <end position="191"/>
    </location>
</feature>
<dbReference type="GeneID" id="116294672"/>
<feature type="compositionally biased region" description="Polar residues" evidence="3">
    <location>
        <begin position="230"/>
        <end position="245"/>
    </location>
</feature>
<dbReference type="RefSeq" id="XP_031558179.1">
    <property type="nucleotide sequence ID" value="XM_031702319.1"/>
</dbReference>
<dbReference type="OrthoDB" id="1517790at2759"/>
<sequence length="297" mass="32585">MSSLTKKQILSRGRAKTLESVKNLNLWGSNLSDVSVVSELPNVEVLSLSVNSISSLKDFAYCPRLKELYLRKNCINDLNEIGFLKKLPKLRVLWLSDNPCAEGPNYRLTVIKNLPKLIRLDNVAIDESEVSSASATGDDIATPVDLPDYPDLGDTMASTMGSTKSSQSLKRSNSKDSTDQCVPSISTNQQEVTRASLVDETNKLRAELGIKPLVLDEPKEKPSAIKTLPDSRSSSVSPTPTDTRNSNILSAVLSLLKELDEGSLEAVRNEIDTRLEEFNKEESCTSSKPMIEEVLAD</sequence>
<dbReference type="GO" id="GO:0036064">
    <property type="term" value="C:ciliary basal body"/>
    <property type="evidence" value="ECO:0007669"/>
    <property type="project" value="UniProtKB-ARBA"/>
</dbReference>
<keyword evidence="4" id="KW-1185">Reference proteome</keyword>
<dbReference type="InParanoid" id="A0A6P8HP66"/>
<protein>
    <submittedName>
        <fullName evidence="5">Cilia- and flagella-associated protein 410-like</fullName>
    </submittedName>
</protein>
<feature type="region of interest" description="Disordered" evidence="3">
    <location>
        <begin position="221"/>
        <end position="245"/>
    </location>
</feature>
<feature type="compositionally biased region" description="Polar residues" evidence="3">
    <location>
        <begin position="179"/>
        <end position="191"/>
    </location>
</feature>
<dbReference type="Gene3D" id="3.80.10.10">
    <property type="entry name" value="Ribonuclease Inhibitor"/>
    <property type="match status" value="1"/>
</dbReference>
<organism evidence="4 5">
    <name type="scientific">Actinia tenebrosa</name>
    <name type="common">Australian red waratah sea anemone</name>
    <dbReference type="NCBI Taxonomy" id="6105"/>
    <lineage>
        <taxon>Eukaryota</taxon>
        <taxon>Metazoa</taxon>
        <taxon>Cnidaria</taxon>
        <taxon>Anthozoa</taxon>
        <taxon>Hexacorallia</taxon>
        <taxon>Actiniaria</taxon>
        <taxon>Actiniidae</taxon>
        <taxon>Actinia</taxon>
    </lineage>
</organism>
<dbReference type="Pfam" id="PF19252">
    <property type="entry name" value="HIND"/>
    <property type="match status" value="1"/>
</dbReference>
<dbReference type="GO" id="GO:0046540">
    <property type="term" value="C:U4/U6 x U5 tri-snRNP complex"/>
    <property type="evidence" value="ECO:0007669"/>
    <property type="project" value="InterPro"/>
</dbReference>
<name>A0A6P8HP66_ACTTE</name>
<dbReference type="GO" id="GO:0097733">
    <property type="term" value="C:photoreceptor cell cilium"/>
    <property type="evidence" value="ECO:0007669"/>
    <property type="project" value="UniProtKB-ARBA"/>
</dbReference>
<evidence type="ECO:0000313" key="4">
    <source>
        <dbReference type="Proteomes" id="UP000515163"/>
    </source>
</evidence>
<reference evidence="5" key="1">
    <citation type="submission" date="2025-08" db="UniProtKB">
        <authorList>
            <consortium name="RefSeq"/>
        </authorList>
    </citation>
    <scope>IDENTIFICATION</scope>
    <source>
        <tissue evidence="5">Tentacle</tissue>
    </source>
</reference>
<evidence type="ECO:0000256" key="3">
    <source>
        <dbReference type="SAM" id="MobiDB-lite"/>
    </source>
</evidence>
<dbReference type="PANTHER" id="PTHR18849:SF0">
    <property type="entry name" value="CILIA- AND FLAGELLA-ASSOCIATED PROTEIN 410-RELATED"/>
    <property type="match status" value="1"/>
</dbReference>
<keyword evidence="1" id="KW-0433">Leucine-rich repeat</keyword>
<dbReference type="Pfam" id="PF14580">
    <property type="entry name" value="LRR_9"/>
    <property type="match status" value="1"/>
</dbReference>
<evidence type="ECO:0000256" key="2">
    <source>
        <dbReference type="ARBA" id="ARBA00022737"/>
    </source>
</evidence>
<evidence type="ECO:0000313" key="5">
    <source>
        <dbReference type="RefSeq" id="XP_031558179.1"/>
    </source>
</evidence>
<feature type="compositionally biased region" description="Polar residues" evidence="3">
    <location>
        <begin position="156"/>
        <end position="171"/>
    </location>
</feature>
<dbReference type="InterPro" id="IPR032675">
    <property type="entry name" value="LRR_dom_sf"/>
</dbReference>
<proteinExistence type="predicted"/>
<dbReference type="Proteomes" id="UP000515163">
    <property type="component" value="Unplaced"/>
</dbReference>
<dbReference type="PANTHER" id="PTHR18849">
    <property type="entry name" value="LEUCINE RICH REPEAT PROTEIN"/>
    <property type="match status" value="1"/>
</dbReference>
<feature type="region of interest" description="Disordered" evidence="3">
    <location>
        <begin position="278"/>
        <end position="297"/>
    </location>
</feature>
<accession>A0A6P8HP66</accession>
<keyword evidence="2" id="KW-0677">Repeat</keyword>
<dbReference type="InterPro" id="IPR001611">
    <property type="entry name" value="Leu-rich_rpt"/>
</dbReference>
<dbReference type="SUPFAM" id="SSF52058">
    <property type="entry name" value="L domain-like"/>
    <property type="match status" value="1"/>
</dbReference>
<dbReference type="AlphaFoldDB" id="A0A6P8HP66"/>
<dbReference type="GO" id="GO:0000398">
    <property type="term" value="P:mRNA splicing, via spliceosome"/>
    <property type="evidence" value="ECO:0007669"/>
    <property type="project" value="InterPro"/>
</dbReference>
<dbReference type="InterPro" id="IPR045347">
    <property type="entry name" value="HIND"/>
</dbReference>
<dbReference type="FunCoup" id="A0A6P8HP66">
    <property type="interactions" value="546"/>
</dbReference>
<dbReference type="FunFam" id="3.80.10.10:FF:000094">
    <property type="entry name" value="protein C21orf2 isoform X1"/>
    <property type="match status" value="1"/>
</dbReference>